<evidence type="ECO:0000313" key="2">
    <source>
        <dbReference type="Proteomes" id="UP000663671"/>
    </source>
</evidence>
<dbReference type="Proteomes" id="UP000663671">
    <property type="component" value="Chromosome 4"/>
</dbReference>
<organism evidence="1 2">
    <name type="scientific">Ajellomyces capsulatus</name>
    <name type="common">Darling's disease fungus</name>
    <name type="synonym">Histoplasma capsulatum</name>
    <dbReference type="NCBI Taxonomy" id="5037"/>
    <lineage>
        <taxon>Eukaryota</taxon>
        <taxon>Fungi</taxon>
        <taxon>Dikarya</taxon>
        <taxon>Ascomycota</taxon>
        <taxon>Pezizomycotina</taxon>
        <taxon>Eurotiomycetes</taxon>
        <taxon>Eurotiomycetidae</taxon>
        <taxon>Onygenales</taxon>
        <taxon>Ajellomycetaceae</taxon>
        <taxon>Histoplasma</taxon>
    </lineage>
</organism>
<evidence type="ECO:0000313" key="1">
    <source>
        <dbReference type="EMBL" id="QSS60953.1"/>
    </source>
</evidence>
<sequence length="89" mass="9642">MGLNKSCYIQVLEEVKIPERQMSKEIKIAQEVPSVMGNKGAAQKCRPEYTVITQIAAIISHTSRDTVTGGARSPVATDHLPGNITCTVM</sequence>
<accession>A0A8A1M887</accession>
<gene>
    <name evidence="1" type="ORF">I7I51_05759</name>
</gene>
<dbReference type="AlphaFoldDB" id="A0A8A1M887"/>
<proteinExistence type="predicted"/>
<dbReference type="VEuPathDB" id="FungiDB:I7I51_05759"/>
<name>A0A8A1M887_AJECA</name>
<dbReference type="EMBL" id="CP069110">
    <property type="protein sequence ID" value="QSS60953.1"/>
    <property type="molecule type" value="Genomic_DNA"/>
</dbReference>
<reference evidence="1" key="1">
    <citation type="submission" date="2021-01" db="EMBL/GenBank/DDBJ databases">
        <title>Chromosome-level genome assembly of a human fungal pathogen reveals clustering of transcriptionally co-regulated genes.</title>
        <authorList>
            <person name="Voorhies M."/>
            <person name="Cohen S."/>
            <person name="Shea T.P."/>
            <person name="Petrus S."/>
            <person name="Munoz J.F."/>
            <person name="Poplawski S."/>
            <person name="Goldman W.E."/>
            <person name="Michael T."/>
            <person name="Cuomo C.A."/>
            <person name="Sil A."/>
            <person name="Beyhan S."/>
        </authorList>
    </citation>
    <scope>NUCLEOTIDE SEQUENCE</scope>
    <source>
        <strain evidence="1">WU24</strain>
    </source>
</reference>
<protein>
    <submittedName>
        <fullName evidence="1">Uncharacterized protein</fullName>
    </submittedName>
</protein>